<dbReference type="Pfam" id="PF02775">
    <property type="entry name" value="TPP_enzyme_C"/>
    <property type="match status" value="1"/>
</dbReference>
<dbReference type="Pfam" id="PF02776">
    <property type="entry name" value="TPP_enzyme_N"/>
    <property type="match status" value="1"/>
</dbReference>
<dbReference type="EC" id="3.7.1.22" evidence="8"/>
<dbReference type="CDD" id="cd02003">
    <property type="entry name" value="TPP_IolD"/>
    <property type="match status" value="1"/>
</dbReference>
<dbReference type="GO" id="GO:0000287">
    <property type="term" value="F:magnesium ion binding"/>
    <property type="evidence" value="ECO:0007669"/>
    <property type="project" value="InterPro"/>
</dbReference>
<keyword evidence="8" id="KW-0378">Hydrolase</keyword>
<evidence type="ECO:0000256" key="1">
    <source>
        <dbReference type="ARBA" id="ARBA00007812"/>
    </source>
</evidence>
<dbReference type="AlphaFoldDB" id="A0A4R5AI93"/>
<evidence type="ECO:0000256" key="3">
    <source>
        <dbReference type="RuleBase" id="RU362132"/>
    </source>
</evidence>
<feature type="compositionally biased region" description="Basic and acidic residues" evidence="4">
    <location>
        <begin position="608"/>
        <end position="618"/>
    </location>
</feature>
<feature type="domain" description="Thiamine pyrophosphate enzyme central" evidence="5">
    <location>
        <begin position="220"/>
        <end position="354"/>
    </location>
</feature>
<dbReference type="InterPro" id="IPR029035">
    <property type="entry name" value="DHS-like_NAD/FAD-binding_dom"/>
</dbReference>
<dbReference type="InterPro" id="IPR012000">
    <property type="entry name" value="Thiamin_PyroP_enz_cen_dom"/>
</dbReference>
<feature type="domain" description="Thiamine pyrophosphate enzyme N-terminal TPP-binding" evidence="7">
    <location>
        <begin position="50"/>
        <end position="131"/>
    </location>
</feature>
<keyword evidence="2 3" id="KW-0786">Thiamine pyrophosphate</keyword>
<sequence>MRLTVAQATVRFLAAQFTERDGVEHRLIEGCFGIFGHGNVAGLGQALLEAELADPDGLPYHQARNEQGMVHAAVGYARMRNRLSTLACTSSIGPGATNMVTGAALATINRLPVLLLPGDVFATRVADPVLQQLEIPHAPDVTVNDAFRPVSRFFDRVWRPEQLPAALLGAMRVLIDPAETGAVTLAMPQDVQAEAYDWPAELFARRVWHVPRAVPEPAALARAAALIKGARRPLIVAGGGVIYSEATAALRAFAEATGIPVAETQAGKGSLPYDHPLALGAVGATGTPGANRFARSADVVIGIGTRYSDFTTASRTAFQDPGVRFVNVNVAAFDGAKHAGLPVVADARAALEALTDALTGWSVPDEHREAAATANAEWDAVVTAAYTTAHQPLPAQTEVIGAVNEVSAPRDVVLNAAGSMPGELHKLWRTRDPKGYHVEYGYSTMGYEIAAGVGVRMAAPDRDVFVLVGDGSYLMMAQELVTAVQERIKIVAVLVQNHGFASIGSLSESLGSQRFGTAYRYRSGESGRLDGDVLPVDLAANAASLGVRVVRVTSVDELRAALRDAKAAPADGGPILIHVETDPLAGAPDSDSWWDVPVSETAALDTTRAARAEYERQKKAQRPLVGPPGSTEENGA</sequence>
<dbReference type="Gene3D" id="3.40.50.970">
    <property type="match status" value="2"/>
</dbReference>
<evidence type="ECO:0000259" key="6">
    <source>
        <dbReference type="Pfam" id="PF02775"/>
    </source>
</evidence>
<dbReference type="Pfam" id="PF00205">
    <property type="entry name" value="TPP_enzyme_M"/>
    <property type="match status" value="1"/>
</dbReference>
<dbReference type="InterPro" id="IPR045229">
    <property type="entry name" value="TPP_enz"/>
</dbReference>
<protein>
    <submittedName>
        <fullName evidence="8">3D-(3,5/4)-trihydroxycyclohexane-1,2-dione acylhydrolase (Decyclizing)</fullName>
        <ecNumber evidence="8">3.7.1.22</ecNumber>
    </submittedName>
</protein>
<dbReference type="NCBIfam" id="TIGR04377">
    <property type="entry name" value="myo_inos_iolD"/>
    <property type="match status" value="1"/>
</dbReference>
<dbReference type="InterPro" id="IPR000399">
    <property type="entry name" value="TPP-bd_CS"/>
</dbReference>
<dbReference type="GO" id="GO:0050660">
    <property type="term" value="F:flavin adenine dinucleotide binding"/>
    <property type="evidence" value="ECO:0007669"/>
    <property type="project" value="TreeGrafter"/>
</dbReference>
<comment type="caution">
    <text evidence="8">The sequence shown here is derived from an EMBL/GenBank/DDBJ whole genome shotgun (WGS) entry which is preliminary data.</text>
</comment>
<accession>A0A4R5AI93</accession>
<dbReference type="GO" id="GO:0030976">
    <property type="term" value="F:thiamine pyrophosphate binding"/>
    <property type="evidence" value="ECO:0007669"/>
    <property type="project" value="InterPro"/>
</dbReference>
<dbReference type="OrthoDB" id="3194735at2"/>
<dbReference type="GO" id="GO:0019310">
    <property type="term" value="P:inositol catabolic process"/>
    <property type="evidence" value="ECO:0007669"/>
    <property type="project" value="InterPro"/>
</dbReference>
<dbReference type="SUPFAM" id="SSF52518">
    <property type="entry name" value="Thiamin diphosphate-binding fold (THDP-binding)"/>
    <property type="match status" value="2"/>
</dbReference>
<dbReference type="InterPro" id="IPR029061">
    <property type="entry name" value="THDP-binding"/>
</dbReference>
<feature type="domain" description="Thiamine pyrophosphate enzyme TPP-binding" evidence="6">
    <location>
        <begin position="417"/>
        <end position="579"/>
    </location>
</feature>
<evidence type="ECO:0000313" key="8">
    <source>
        <dbReference type="EMBL" id="TDD70684.1"/>
    </source>
</evidence>
<dbReference type="SUPFAM" id="SSF52467">
    <property type="entry name" value="DHS-like NAD/FAD-binding domain"/>
    <property type="match status" value="1"/>
</dbReference>
<dbReference type="GO" id="GO:0102481">
    <property type="term" value="F:3D-(3,5/4)-trihydroxycyclohexane-1,2-dione hydrolase activity"/>
    <property type="evidence" value="ECO:0007669"/>
    <property type="project" value="UniProtKB-EC"/>
</dbReference>
<dbReference type="PANTHER" id="PTHR18968">
    <property type="entry name" value="THIAMINE PYROPHOSPHATE ENZYMES"/>
    <property type="match status" value="1"/>
</dbReference>
<dbReference type="PANTHER" id="PTHR18968:SF9">
    <property type="entry name" value="3D-(3,5_4)-TRIHYDROXYCYCLOHEXANE-1,2-DIONE HYDROLASE"/>
    <property type="match status" value="1"/>
</dbReference>
<dbReference type="RefSeq" id="WP_132102700.1">
    <property type="nucleotide sequence ID" value="NZ_SMLB01000008.1"/>
</dbReference>
<dbReference type="InterPro" id="IPR012001">
    <property type="entry name" value="Thiamin_PyroP_enz_TPP-bd_dom"/>
</dbReference>
<dbReference type="CDD" id="cd07035">
    <property type="entry name" value="TPP_PYR_POX_like"/>
    <property type="match status" value="1"/>
</dbReference>
<dbReference type="Proteomes" id="UP000295217">
    <property type="component" value="Unassembled WGS sequence"/>
</dbReference>
<comment type="similarity">
    <text evidence="1 3">Belongs to the TPP enzyme family.</text>
</comment>
<dbReference type="InterPro" id="IPR030817">
    <property type="entry name" value="Myo_inos_IolD"/>
</dbReference>
<gene>
    <name evidence="8" type="primary">iolD</name>
    <name evidence="8" type="ORF">E1262_08500</name>
</gene>
<reference evidence="8 9" key="1">
    <citation type="submission" date="2019-02" db="EMBL/GenBank/DDBJ databases">
        <title>Draft genome sequences of novel Actinobacteria.</title>
        <authorList>
            <person name="Sahin N."/>
            <person name="Ay H."/>
            <person name="Saygin H."/>
        </authorList>
    </citation>
    <scope>NUCLEOTIDE SEQUENCE [LARGE SCALE GENOMIC DNA]</scope>
    <source>
        <strain evidence="8 9">8K307</strain>
    </source>
</reference>
<dbReference type="PROSITE" id="PS00187">
    <property type="entry name" value="TPP_ENZYMES"/>
    <property type="match status" value="1"/>
</dbReference>
<evidence type="ECO:0000256" key="2">
    <source>
        <dbReference type="ARBA" id="ARBA00023052"/>
    </source>
</evidence>
<dbReference type="Gene3D" id="3.40.50.1220">
    <property type="entry name" value="TPP-binding domain"/>
    <property type="match status" value="1"/>
</dbReference>
<proteinExistence type="inferred from homology"/>
<keyword evidence="9" id="KW-1185">Reference proteome</keyword>
<evidence type="ECO:0000256" key="4">
    <source>
        <dbReference type="SAM" id="MobiDB-lite"/>
    </source>
</evidence>
<dbReference type="InterPro" id="IPR011766">
    <property type="entry name" value="TPP_enzyme_TPP-bd"/>
</dbReference>
<evidence type="ECO:0000259" key="7">
    <source>
        <dbReference type="Pfam" id="PF02776"/>
    </source>
</evidence>
<dbReference type="GO" id="GO:0009099">
    <property type="term" value="P:L-valine biosynthetic process"/>
    <property type="evidence" value="ECO:0007669"/>
    <property type="project" value="TreeGrafter"/>
</dbReference>
<feature type="region of interest" description="Disordered" evidence="4">
    <location>
        <begin position="606"/>
        <end position="636"/>
    </location>
</feature>
<name>A0A4R5AI93_9ACTN</name>
<dbReference type="GO" id="GO:0003984">
    <property type="term" value="F:acetolactate synthase activity"/>
    <property type="evidence" value="ECO:0007669"/>
    <property type="project" value="TreeGrafter"/>
</dbReference>
<evidence type="ECO:0000259" key="5">
    <source>
        <dbReference type="Pfam" id="PF00205"/>
    </source>
</evidence>
<dbReference type="EMBL" id="SMLB01000008">
    <property type="protein sequence ID" value="TDD70684.1"/>
    <property type="molecule type" value="Genomic_DNA"/>
</dbReference>
<evidence type="ECO:0000313" key="9">
    <source>
        <dbReference type="Proteomes" id="UP000295217"/>
    </source>
</evidence>
<dbReference type="GO" id="GO:0009097">
    <property type="term" value="P:isoleucine biosynthetic process"/>
    <property type="evidence" value="ECO:0007669"/>
    <property type="project" value="TreeGrafter"/>
</dbReference>
<organism evidence="8 9">
    <name type="scientific">Jiangella aurantiaca</name>
    <dbReference type="NCBI Taxonomy" id="2530373"/>
    <lineage>
        <taxon>Bacteria</taxon>
        <taxon>Bacillati</taxon>
        <taxon>Actinomycetota</taxon>
        <taxon>Actinomycetes</taxon>
        <taxon>Jiangellales</taxon>
        <taxon>Jiangellaceae</taxon>
        <taxon>Jiangella</taxon>
    </lineage>
</organism>
<dbReference type="GO" id="GO:0005948">
    <property type="term" value="C:acetolactate synthase complex"/>
    <property type="evidence" value="ECO:0007669"/>
    <property type="project" value="TreeGrafter"/>
</dbReference>